<organism evidence="2 3">
    <name type="scientific">Faecalibaculum rodentium</name>
    <dbReference type="NCBI Taxonomy" id="1702221"/>
    <lineage>
        <taxon>Bacteria</taxon>
        <taxon>Bacillati</taxon>
        <taxon>Bacillota</taxon>
        <taxon>Erysipelotrichia</taxon>
        <taxon>Erysipelotrichales</taxon>
        <taxon>Erysipelotrichaceae</taxon>
        <taxon>Faecalibaculum</taxon>
    </lineage>
</organism>
<feature type="transmembrane region" description="Helical" evidence="1">
    <location>
        <begin position="302"/>
        <end position="321"/>
    </location>
</feature>
<dbReference type="Proteomes" id="UP000069771">
    <property type="component" value="Chromosome"/>
</dbReference>
<keyword evidence="1" id="KW-0472">Membrane</keyword>
<dbReference type="OrthoDB" id="9779207at2"/>
<evidence type="ECO:0000313" key="2">
    <source>
        <dbReference type="EMBL" id="AMK54874.1"/>
    </source>
</evidence>
<keyword evidence="1" id="KW-1133">Transmembrane helix</keyword>
<proteinExistence type="predicted"/>
<dbReference type="SUPFAM" id="SSF53697">
    <property type="entry name" value="SIS domain"/>
    <property type="match status" value="1"/>
</dbReference>
<dbReference type="InterPro" id="IPR046348">
    <property type="entry name" value="SIS_dom_sf"/>
</dbReference>
<name>A0A140DW47_9FIRM</name>
<dbReference type="KEGG" id="fro:AALO17_17400"/>
<evidence type="ECO:0000313" key="3">
    <source>
        <dbReference type="Proteomes" id="UP000069771"/>
    </source>
</evidence>
<protein>
    <recommendedName>
        <fullName evidence="4">SIS domain-containing protein</fullName>
    </recommendedName>
</protein>
<accession>A0A140DW47</accession>
<evidence type="ECO:0008006" key="4">
    <source>
        <dbReference type="Google" id="ProtNLM"/>
    </source>
</evidence>
<dbReference type="Gene3D" id="3.40.50.10490">
    <property type="entry name" value="Glucose-6-phosphate isomerase like protein, domain 1"/>
    <property type="match status" value="1"/>
</dbReference>
<dbReference type="GeneID" id="78478395"/>
<dbReference type="GO" id="GO:1901135">
    <property type="term" value="P:carbohydrate derivative metabolic process"/>
    <property type="evidence" value="ECO:0007669"/>
    <property type="project" value="InterPro"/>
</dbReference>
<dbReference type="AlphaFoldDB" id="A0A140DW47"/>
<evidence type="ECO:0000256" key="1">
    <source>
        <dbReference type="SAM" id="Phobius"/>
    </source>
</evidence>
<sequence>MLGKKNSYWEEKECLETVKALCAQPAAWKRTQKQVRDQKDALRAFMEPALPRPDLTIAFCGLDGVLTKTVFDWADTDVKYETRWLAQGETLPADKNTVLISLETDGNTMELAEVIDRQPEPVLHVIVTGDEKSPLIRAAEGLHNMYGLVVPKAGLTSLILAAFMTLHLEILDDLQLDDMIHSASQVLNQNAPVLEDFADHHSYPAIRAVGFNIRQKRHGMKEMTGVMKAAFVSPYTGLPYDGQPLNLLYFPDDPSLKKEQVELTRVLRREGQLVLAVEARHEEEIRADGVLDLKLLMARHNVYAAFAFLTVFEVLVVFTAAKHNISLDDGPRDIRMSLDSWMEKARLEDVIDA</sequence>
<keyword evidence="3" id="KW-1185">Reference proteome</keyword>
<dbReference type="RefSeq" id="WP_067557842.1">
    <property type="nucleotide sequence ID" value="NZ_CP011391.1"/>
</dbReference>
<dbReference type="STRING" id="1702221.AALO17_17400"/>
<dbReference type="GO" id="GO:0097367">
    <property type="term" value="F:carbohydrate derivative binding"/>
    <property type="evidence" value="ECO:0007669"/>
    <property type="project" value="InterPro"/>
</dbReference>
<gene>
    <name evidence="2" type="ORF">AALO17_17400</name>
</gene>
<dbReference type="EMBL" id="CP011391">
    <property type="protein sequence ID" value="AMK54874.1"/>
    <property type="molecule type" value="Genomic_DNA"/>
</dbReference>
<reference evidence="2 3" key="1">
    <citation type="journal article" date="2016" name="Gut Pathog.">
        <title>Whole genome sequencing of "Faecalibaculum rodentium" ALO17, isolated from C57BL/6J laboratory mouse feces.</title>
        <authorList>
            <person name="Lim S."/>
            <person name="Chang D.H."/>
            <person name="Ahn S."/>
            <person name="Kim B.C."/>
        </authorList>
    </citation>
    <scope>NUCLEOTIDE SEQUENCE [LARGE SCALE GENOMIC DNA]</scope>
    <source>
        <strain evidence="2 3">Alo17</strain>
    </source>
</reference>
<keyword evidence="1" id="KW-0812">Transmembrane</keyword>